<dbReference type="Gene3D" id="3.40.50.720">
    <property type="entry name" value="NAD(P)-binding Rossmann-like Domain"/>
    <property type="match status" value="1"/>
</dbReference>
<comment type="catalytic activity">
    <reaction evidence="6">
        <text>precorrin-2 + NAD(+) = sirohydrochlorin + NADH + 2 H(+)</text>
        <dbReference type="Rhea" id="RHEA:15613"/>
        <dbReference type="ChEBI" id="CHEBI:15378"/>
        <dbReference type="ChEBI" id="CHEBI:57540"/>
        <dbReference type="ChEBI" id="CHEBI:57945"/>
        <dbReference type="ChEBI" id="CHEBI:58351"/>
        <dbReference type="ChEBI" id="CHEBI:58827"/>
        <dbReference type="EC" id="1.3.1.76"/>
    </reaction>
</comment>
<sequence length="222" mass="23410">MPDYPVSLNLEGRLCLVVGGGPVGLRKARGLLAAGARVRLVAPQLRSMEQLPAGIDLCRRPFAATDLEGAQLVFAATDDRETNETVAREAQRRGILVNRADTPGGGDFALPALLRRGKLTVAVTTAGHSPSLAAAVRDLLADTLGPEWGTLLEITGALRQKRLTASETTEYNQEVVRSLLTHDLPGLLAAGNEAAIDRLLAAHCGPDCSLAQLGIRLPKGTK</sequence>
<dbReference type="PANTHER" id="PTHR35330:SF1">
    <property type="entry name" value="SIROHEME BIOSYNTHESIS PROTEIN MET8"/>
    <property type="match status" value="1"/>
</dbReference>
<evidence type="ECO:0000256" key="3">
    <source>
        <dbReference type="ARBA" id="ARBA00023002"/>
    </source>
</evidence>
<gene>
    <name evidence="7" type="primary">cysG</name>
    <name evidence="7" type="ORF">DESUT3_05690</name>
</gene>
<accession>A0ABM9SDG9</accession>
<keyword evidence="5" id="KW-0627">Porphyrin biosynthesis</keyword>
<evidence type="ECO:0000256" key="6">
    <source>
        <dbReference type="ARBA" id="ARBA00047561"/>
    </source>
</evidence>
<dbReference type="SUPFAM" id="SSF51735">
    <property type="entry name" value="NAD(P)-binding Rossmann-fold domains"/>
    <property type="match status" value="1"/>
</dbReference>
<evidence type="ECO:0000256" key="1">
    <source>
        <dbReference type="ARBA" id="ARBA00005010"/>
    </source>
</evidence>
<dbReference type="InterPro" id="IPR006367">
    <property type="entry name" value="Sirohaem_synthase_N"/>
</dbReference>
<proteinExistence type="predicted"/>
<dbReference type="RefSeq" id="WP_221250971.1">
    <property type="nucleotide sequence ID" value="NZ_AP024355.1"/>
</dbReference>
<comment type="pathway">
    <text evidence="1">Porphyrin-containing compound metabolism; siroheme biosynthesis; sirohydrochlorin from precorrin-2: step 1/1.</text>
</comment>
<dbReference type="EMBL" id="AP024355">
    <property type="protein sequence ID" value="BCR03500.1"/>
    <property type="molecule type" value="Genomic_DNA"/>
</dbReference>
<evidence type="ECO:0000313" key="7">
    <source>
        <dbReference type="EMBL" id="BCR03500.1"/>
    </source>
</evidence>
<name>A0ABM9SDG9_9BACT</name>
<dbReference type="PANTHER" id="PTHR35330">
    <property type="entry name" value="SIROHEME BIOSYNTHESIS PROTEIN MET8"/>
    <property type="match status" value="1"/>
</dbReference>
<dbReference type="Proteomes" id="UP001319827">
    <property type="component" value="Chromosome"/>
</dbReference>
<dbReference type="Pfam" id="PF13241">
    <property type="entry name" value="NAD_binding_7"/>
    <property type="match status" value="1"/>
</dbReference>
<dbReference type="EC" id="1.3.1.76" evidence="2"/>
<evidence type="ECO:0000256" key="2">
    <source>
        <dbReference type="ARBA" id="ARBA00012400"/>
    </source>
</evidence>
<keyword evidence="3" id="KW-0560">Oxidoreductase</keyword>
<dbReference type="SUPFAM" id="SSF75615">
    <property type="entry name" value="Siroheme synthase middle domains-like"/>
    <property type="match status" value="1"/>
</dbReference>
<evidence type="ECO:0000256" key="5">
    <source>
        <dbReference type="ARBA" id="ARBA00023244"/>
    </source>
</evidence>
<keyword evidence="4" id="KW-0520">NAD</keyword>
<evidence type="ECO:0000256" key="4">
    <source>
        <dbReference type="ARBA" id="ARBA00023027"/>
    </source>
</evidence>
<dbReference type="InterPro" id="IPR028161">
    <property type="entry name" value="Met8-like"/>
</dbReference>
<dbReference type="NCBIfam" id="TIGR01470">
    <property type="entry name" value="cysG_Nterm"/>
    <property type="match status" value="1"/>
</dbReference>
<evidence type="ECO:0000313" key="8">
    <source>
        <dbReference type="Proteomes" id="UP001319827"/>
    </source>
</evidence>
<keyword evidence="8" id="KW-1185">Reference proteome</keyword>
<protein>
    <recommendedName>
        <fullName evidence="2">precorrin-2 dehydrogenase</fullName>
        <ecNumber evidence="2">1.3.1.76</ecNumber>
    </recommendedName>
</protein>
<reference evidence="7 8" key="2">
    <citation type="journal article" date="2021" name="Int. J. Syst. Evol. Microbiol.">
        <title>Isolation and Polyphasic Characterization of Desulfuromonas versatilis sp. Nov., an Electrogenic Bacteria Capable of Versatile Metabolism Isolated from a Graphene Oxide-Reducing Enrichment Culture.</title>
        <authorList>
            <person name="Xie L."/>
            <person name="Yoshida N."/>
            <person name="Ishii S."/>
            <person name="Meng L."/>
        </authorList>
    </citation>
    <scope>NUCLEOTIDE SEQUENCE [LARGE SCALE GENOMIC DNA]</scope>
    <source>
        <strain evidence="7 8">NIT-T3</strain>
    </source>
</reference>
<reference evidence="7 8" key="1">
    <citation type="journal article" date="2016" name="C (Basel)">
        <title>Selective Growth of and Electricity Production by Marine Exoelectrogenic Bacteria in Self-Aggregated Hydrogel of Microbially Reduced Graphene Oxide.</title>
        <authorList>
            <person name="Yoshida N."/>
            <person name="Goto Y."/>
            <person name="Miyata Y."/>
        </authorList>
    </citation>
    <scope>NUCLEOTIDE SEQUENCE [LARGE SCALE GENOMIC DNA]</scope>
    <source>
        <strain evidence="7 8">NIT-T3</strain>
    </source>
</reference>
<dbReference type="InterPro" id="IPR036291">
    <property type="entry name" value="NAD(P)-bd_dom_sf"/>
</dbReference>
<organism evidence="7 8">
    <name type="scientific">Desulfuromonas versatilis</name>
    <dbReference type="NCBI Taxonomy" id="2802975"/>
    <lineage>
        <taxon>Bacteria</taxon>
        <taxon>Pseudomonadati</taxon>
        <taxon>Thermodesulfobacteriota</taxon>
        <taxon>Desulfuromonadia</taxon>
        <taxon>Desulfuromonadales</taxon>
        <taxon>Desulfuromonadaceae</taxon>
        <taxon>Desulfuromonas</taxon>
    </lineage>
</organism>
<dbReference type="Gene3D" id="3.30.160.110">
    <property type="entry name" value="Siroheme synthase, domain 2"/>
    <property type="match status" value="1"/>
</dbReference>